<dbReference type="Proteomes" id="UP000064201">
    <property type="component" value="Chromosome"/>
</dbReference>
<dbReference type="Pfam" id="PF08534">
    <property type="entry name" value="Redoxin"/>
    <property type="match status" value="1"/>
</dbReference>
<dbReference type="GO" id="GO:0005737">
    <property type="term" value="C:cytoplasm"/>
    <property type="evidence" value="ECO:0007669"/>
    <property type="project" value="TreeGrafter"/>
</dbReference>
<dbReference type="InterPro" id="IPR037944">
    <property type="entry name" value="PRX5-like"/>
</dbReference>
<sequence length="249" mass="27570">MELENREGQRVPEVTFRCRKDNDWNDVRSEDLFKGRNVVVFALPGAFTPTCSSAHVPRYNELAPVLKQHGIDEIVCISVNDGFVMEAWQADQQADRVTFIADGNGEFTEQMGMLVDKSDLGFGHRSWRYSMLVRDGVIEKQFIEPDEPGDPFVVSDADTMLAHVAPDAACPEDVVVFTKPGCPYCASAKEMLENAGLDYEEIVLGRDASLRSLRAATGAMTVPQVFVGGHRIGGAEDLQEWISREKKAA</sequence>
<organism evidence="6 7">
    <name type="scientific">Thioalkalivibrio versutus</name>
    <dbReference type="NCBI Taxonomy" id="106634"/>
    <lineage>
        <taxon>Bacteria</taxon>
        <taxon>Pseudomonadati</taxon>
        <taxon>Pseudomonadota</taxon>
        <taxon>Gammaproteobacteria</taxon>
        <taxon>Chromatiales</taxon>
        <taxon>Ectothiorhodospiraceae</taxon>
        <taxon>Thioalkalivibrio</taxon>
    </lineage>
</organism>
<dbReference type="InterPro" id="IPR013740">
    <property type="entry name" value="Redoxin"/>
</dbReference>
<dbReference type="PROSITE" id="PS51354">
    <property type="entry name" value="GLUTAREDOXIN_2"/>
    <property type="match status" value="1"/>
</dbReference>
<dbReference type="GO" id="GO:0042744">
    <property type="term" value="P:hydrogen peroxide catabolic process"/>
    <property type="evidence" value="ECO:0007669"/>
    <property type="project" value="TreeGrafter"/>
</dbReference>
<dbReference type="CDD" id="cd03013">
    <property type="entry name" value="PRX5_like"/>
    <property type="match status" value="1"/>
</dbReference>
<reference evidence="6 7" key="1">
    <citation type="submission" date="2015-04" db="EMBL/GenBank/DDBJ databases">
        <title>Complete Sequence for the Genome of the Thioalkalivibrio versutus D301.</title>
        <authorList>
            <person name="Mu T."/>
            <person name="Zhou J."/>
            <person name="Xu X."/>
        </authorList>
    </citation>
    <scope>NUCLEOTIDE SEQUENCE [LARGE SCALE GENOMIC DNA]</scope>
    <source>
        <strain evidence="6 7">D301</strain>
    </source>
</reference>
<keyword evidence="1 6" id="KW-0575">Peroxidase</keyword>
<keyword evidence="5" id="KW-0676">Redox-active center</keyword>
<proteinExistence type="predicted"/>
<dbReference type="InterPro" id="IPR013766">
    <property type="entry name" value="Thioredoxin_domain"/>
</dbReference>
<dbReference type="EMBL" id="CP011367">
    <property type="protein sequence ID" value="AKJ94589.1"/>
    <property type="molecule type" value="Genomic_DNA"/>
</dbReference>
<dbReference type="PRINTS" id="PR00160">
    <property type="entry name" value="GLUTAREDOXIN"/>
</dbReference>
<dbReference type="PROSITE" id="PS00195">
    <property type="entry name" value="GLUTAREDOXIN_1"/>
    <property type="match status" value="1"/>
</dbReference>
<name>A0A0G3G2F5_9GAMM</name>
<dbReference type="Pfam" id="PF00462">
    <property type="entry name" value="Glutaredoxin"/>
    <property type="match status" value="1"/>
</dbReference>
<keyword evidence="4" id="KW-1015">Disulfide bond</keyword>
<evidence type="ECO:0000313" key="7">
    <source>
        <dbReference type="Proteomes" id="UP000064201"/>
    </source>
</evidence>
<evidence type="ECO:0000256" key="2">
    <source>
        <dbReference type="ARBA" id="ARBA00022862"/>
    </source>
</evidence>
<dbReference type="OrthoDB" id="9800621at2"/>
<evidence type="ECO:0000256" key="3">
    <source>
        <dbReference type="ARBA" id="ARBA00023002"/>
    </source>
</evidence>
<dbReference type="AlphaFoldDB" id="A0A0G3G2F5"/>
<dbReference type="NCBIfam" id="TIGR02190">
    <property type="entry name" value="GlrX-dom"/>
    <property type="match status" value="1"/>
</dbReference>
<keyword evidence="7" id="KW-1185">Reference proteome</keyword>
<dbReference type="PANTHER" id="PTHR10430:SF16">
    <property type="entry name" value="PEROXIREDOXIN-5, MITOCHONDRIAL"/>
    <property type="match status" value="1"/>
</dbReference>
<gene>
    <name evidence="6" type="ORF">TVD_04035</name>
</gene>
<evidence type="ECO:0000256" key="5">
    <source>
        <dbReference type="ARBA" id="ARBA00023284"/>
    </source>
</evidence>
<dbReference type="InterPro" id="IPR002109">
    <property type="entry name" value="Glutaredoxin"/>
</dbReference>
<dbReference type="KEGG" id="tvr:TVD_04035"/>
<dbReference type="GO" id="GO:0008379">
    <property type="term" value="F:thioredoxin peroxidase activity"/>
    <property type="evidence" value="ECO:0007669"/>
    <property type="project" value="InterPro"/>
</dbReference>
<dbReference type="FunFam" id="3.40.30.10:FF:000020">
    <property type="entry name" value="Peroxiredoxin"/>
    <property type="match status" value="1"/>
</dbReference>
<dbReference type="PATRIC" id="fig|106634.4.peg.820"/>
<dbReference type="InterPro" id="IPR036249">
    <property type="entry name" value="Thioredoxin-like_sf"/>
</dbReference>
<evidence type="ECO:0000256" key="4">
    <source>
        <dbReference type="ARBA" id="ARBA00023157"/>
    </source>
</evidence>
<dbReference type="GO" id="GO:0034599">
    <property type="term" value="P:cellular response to oxidative stress"/>
    <property type="evidence" value="ECO:0007669"/>
    <property type="project" value="InterPro"/>
</dbReference>
<dbReference type="RefSeq" id="WP_018169361.1">
    <property type="nucleotide sequence ID" value="NZ_CP011367.1"/>
</dbReference>
<dbReference type="PANTHER" id="PTHR10430">
    <property type="entry name" value="PEROXIREDOXIN"/>
    <property type="match status" value="1"/>
</dbReference>
<dbReference type="PROSITE" id="PS51352">
    <property type="entry name" value="THIOREDOXIN_2"/>
    <property type="match status" value="1"/>
</dbReference>
<protein>
    <submittedName>
        <fullName evidence="6">Glutathione peroxidase</fullName>
    </submittedName>
</protein>
<dbReference type="Gene3D" id="3.40.30.10">
    <property type="entry name" value="Glutaredoxin"/>
    <property type="match status" value="2"/>
</dbReference>
<dbReference type="InterPro" id="IPR014025">
    <property type="entry name" value="Glutaredoxin_subgr"/>
</dbReference>
<dbReference type="InterPro" id="IPR011906">
    <property type="entry name" value="Glutaredoxin_dom"/>
</dbReference>
<dbReference type="InterPro" id="IPR011767">
    <property type="entry name" value="GLR_AS"/>
</dbReference>
<accession>A0A0G3G2F5</accession>
<keyword evidence="2" id="KW-0049">Antioxidant</keyword>
<evidence type="ECO:0000256" key="1">
    <source>
        <dbReference type="ARBA" id="ARBA00022559"/>
    </source>
</evidence>
<dbReference type="SUPFAM" id="SSF52833">
    <property type="entry name" value="Thioredoxin-like"/>
    <property type="match status" value="1"/>
</dbReference>
<evidence type="ECO:0000313" key="6">
    <source>
        <dbReference type="EMBL" id="AKJ94589.1"/>
    </source>
</evidence>
<dbReference type="STRING" id="106634.TVD_04035"/>
<keyword evidence="3" id="KW-0560">Oxidoreductase</keyword>
<dbReference type="GO" id="GO:0045454">
    <property type="term" value="P:cell redox homeostasis"/>
    <property type="evidence" value="ECO:0007669"/>
    <property type="project" value="TreeGrafter"/>
</dbReference>